<dbReference type="InterPro" id="IPR029159">
    <property type="entry name" value="CA109-like"/>
</dbReference>
<reference evidence="1" key="1">
    <citation type="submission" date="2016-04" db="EMBL/GenBank/DDBJ databases">
        <authorList>
            <person name="Evans L.H."/>
            <person name="Alamgir A."/>
            <person name="Owens N."/>
            <person name="Weber N.D."/>
            <person name="Virtaneva K."/>
            <person name="Barbian K."/>
            <person name="Babar A."/>
            <person name="Rosenke K."/>
        </authorList>
    </citation>
    <scope>NUCLEOTIDE SEQUENCE [LARGE SCALE GENOMIC DNA]</scope>
    <source>
        <strain evidence="1">CBS 101.48</strain>
    </source>
</reference>
<accession>A0A163JP23</accession>
<dbReference type="AlphaFoldDB" id="A0A163JP23"/>
<dbReference type="OrthoDB" id="2265273at2759"/>
<dbReference type="OMA" id="NTWRRLQ"/>
<sequence length="222" mass="25821">MQQQEILYRKATFKLLSRAESLRQTWNTYQAATLTILSTLVNLQQQQSMTSNEDTTRQLKDRYALDPQRLLYNQTMRFEKAMRQLRTRLDQWQEVVQDWQQLVIDAQHNATKAEAVHLTNNTGSSNSANDLPPPPLSSHSLLQVTVVSPAQAHQWILQLGHLYKRQYHCKRMLFLSATTEPDLARIMDQWATDVHLQNNPITQDISDRVQLYNHVKKAIESV</sequence>
<dbReference type="InParanoid" id="A0A163JP23"/>
<dbReference type="EMBL" id="LT553414">
    <property type="protein sequence ID" value="SAM00752.1"/>
    <property type="molecule type" value="Genomic_DNA"/>
</dbReference>
<proteinExistence type="predicted"/>
<dbReference type="Proteomes" id="UP000078561">
    <property type="component" value="Unassembled WGS sequence"/>
</dbReference>
<name>A0A163JP23_ABSGL</name>
<gene>
    <name evidence="1" type="primary">ABSGL_06475.1 scaffold 8356</name>
</gene>
<evidence type="ECO:0000313" key="1">
    <source>
        <dbReference type="EMBL" id="SAM00752.1"/>
    </source>
</evidence>
<dbReference type="Pfam" id="PF15011">
    <property type="entry name" value="CA109-like"/>
    <property type="match status" value="1"/>
</dbReference>
<organism evidence="1">
    <name type="scientific">Absidia glauca</name>
    <name type="common">Pin mould</name>
    <dbReference type="NCBI Taxonomy" id="4829"/>
    <lineage>
        <taxon>Eukaryota</taxon>
        <taxon>Fungi</taxon>
        <taxon>Fungi incertae sedis</taxon>
        <taxon>Mucoromycota</taxon>
        <taxon>Mucoromycotina</taxon>
        <taxon>Mucoromycetes</taxon>
        <taxon>Mucorales</taxon>
        <taxon>Cunninghamellaceae</taxon>
        <taxon>Absidia</taxon>
    </lineage>
</organism>
<keyword evidence="2" id="KW-1185">Reference proteome</keyword>
<evidence type="ECO:0000313" key="2">
    <source>
        <dbReference type="Proteomes" id="UP000078561"/>
    </source>
</evidence>
<protein>
    <submittedName>
        <fullName evidence="1">Uncharacterized protein</fullName>
    </submittedName>
</protein>